<evidence type="ECO:0000313" key="2">
    <source>
        <dbReference type="Proteomes" id="UP000618754"/>
    </source>
</evidence>
<name>A0ABR7XB60_9SPHI</name>
<dbReference type="InterPro" id="IPR011256">
    <property type="entry name" value="Reg_factor_effector_dom_sf"/>
</dbReference>
<dbReference type="RefSeq" id="WP_191177621.1">
    <property type="nucleotide sequence ID" value="NZ_JACWMW010000009.1"/>
</dbReference>
<gene>
    <name evidence="1" type="ORF">IDJ75_21010</name>
</gene>
<comment type="caution">
    <text evidence="1">The sequence shown here is derived from an EMBL/GenBank/DDBJ whole genome shotgun (WGS) entry which is preliminary data.</text>
</comment>
<organism evidence="1 2">
    <name type="scientific">Mucilaginibacter rigui</name>
    <dbReference type="NCBI Taxonomy" id="534635"/>
    <lineage>
        <taxon>Bacteria</taxon>
        <taxon>Pseudomonadati</taxon>
        <taxon>Bacteroidota</taxon>
        <taxon>Sphingobacteriia</taxon>
        <taxon>Sphingobacteriales</taxon>
        <taxon>Sphingobacteriaceae</taxon>
        <taxon>Mucilaginibacter</taxon>
    </lineage>
</organism>
<dbReference type="Proteomes" id="UP000618754">
    <property type="component" value="Unassembled WGS sequence"/>
</dbReference>
<sequence>MKKPVLLIFGILLLAFISIYFIIPQKIQATRVVEIDATDINISKFLVNKMPWAKWWPGKQVATDSSLYTYKNISFTLQENTNSEMHALIRQDDIELKSILTYATTGEGMCEVTWFAEKQSSLNPFERVAEYFKIKRIAQDLDVVLADFKKFMQADVNVYGMNFTITKIQHPIVLATTLNTNDYPPTELIYSKVAELRKQIRAKNAMAVDSPMMNVHAVETGGYMVTVAVPINTIIEPGKNAMINKLVKNANALETQVKGGKNTILNAFTQLKNYQKAHRLISPAMPFESLVTNRLAEKDTAKWVTKIYCPVF</sequence>
<evidence type="ECO:0000313" key="1">
    <source>
        <dbReference type="EMBL" id="MBD1387776.1"/>
    </source>
</evidence>
<keyword evidence="2" id="KW-1185">Reference proteome</keyword>
<reference evidence="1 2" key="1">
    <citation type="submission" date="2020-09" db="EMBL/GenBank/DDBJ databases">
        <title>Novel species of Mucilaginibacter isolated from a glacier on the Tibetan Plateau.</title>
        <authorList>
            <person name="Liu Q."/>
            <person name="Xin Y.-H."/>
        </authorList>
    </citation>
    <scope>NUCLEOTIDE SEQUENCE [LARGE SCALE GENOMIC DNA]</scope>
    <source>
        <strain evidence="1 2">CGMCC 1.13878</strain>
    </source>
</reference>
<dbReference type="Gene3D" id="3.20.80.10">
    <property type="entry name" value="Regulatory factor, effector binding domain"/>
    <property type="match status" value="1"/>
</dbReference>
<protein>
    <recommendedName>
        <fullName evidence="3">AraC family transcriptional regulator</fullName>
    </recommendedName>
</protein>
<proteinExistence type="predicted"/>
<accession>A0ABR7XB60</accession>
<evidence type="ECO:0008006" key="3">
    <source>
        <dbReference type="Google" id="ProtNLM"/>
    </source>
</evidence>
<dbReference type="EMBL" id="JACWMW010000009">
    <property type="protein sequence ID" value="MBD1387776.1"/>
    <property type="molecule type" value="Genomic_DNA"/>
</dbReference>